<dbReference type="PANTHER" id="PTHR10584:SF166">
    <property type="entry name" value="RIBOKINASE"/>
    <property type="match status" value="1"/>
</dbReference>
<keyword evidence="2 4" id="KW-0418">Kinase</keyword>
<feature type="domain" description="Carbohydrate kinase PfkB" evidence="3">
    <location>
        <begin position="4"/>
        <end position="288"/>
    </location>
</feature>
<reference evidence="4" key="1">
    <citation type="submission" date="2021-04" db="EMBL/GenBank/DDBJ databases">
        <title>Sinoanaerobacter chloroacetimidivorans sp. nov., an obligate anaerobic bacterium isolated from anaerobic sludge.</title>
        <authorList>
            <person name="Bao Y."/>
        </authorList>
    </citation>
    <scope>NUCLEOTIDE SEQUENCE</scope>
    <source>
        <strain evidence="4">BAD-6</strain>
    </source>
</reference>
<reference evidence="4" key="2">
    <citation type="submission" date="2021-04" db="EMBL/GenBank/DDBJ databases">
        <authorList>
            <person name="Liu J."/>
        </authorList>
    </citation>
    <scope>NUCLEOTIDE SEQUENCE</scope>
    <source>
        <strain evidence="4">BAD-6</strain>
    </source>
</reference>
<dbReference type="GO" id="GO:0016301">
    <property type="term" value="F:kinase activity"/>
    <property type="evidence" value="ECO:0007669"/>
    <property type="project" value="UniProtKB-KW"/>
</dbReference>
<keyword evidence="1" id="KW-0808">Transferase</keyword>
<gene>
    <name evidence="4" type="ORF">KCX82_01375</name>
</gene>
<dbReference type="InterPro" id="IPR011611">
    <property type="entry name" value="PfkB_dom"/>
</dbReference>
<dbReference type="Gene3D" id="3.40.1190.20">
    <property type="match status" value="1"/>
</dbReference>
<dbReference type="PANTHER" id="PTHR10584">
    <property type="entry name" value="SUGAR KINASE"/>
    <property type="match status" value="1"/>
</dbReference>
<dbReference type="InterPro" id="IPR002173">
    <property type="entry name" value="Carboh/pur_kinase_PfkB_CS"/>
</dbReference>
<evidence type="ECO:0000259" key="3">
    <source>
        <dbReference type="Pfam" id="PF00294"/>
    </source>
</evidence>
<evidence type="ECO:0000313" key="5">
    <source>
        <dbReference type="Proteomes" id="UP000675664"/>
    </source>
</evidence>
<dbReference type="AlphaFoldDB" id="A0A8J8AZT3"/>
<organism evidence="4 5">
    <name type="scientific">Sinanaerobacter chloroacetimidivorans</name>
    <dbReference type="NCBI Taxonomy" id="2818044"/>
    <lineage>
        <taxon>Bacteria</taxon>
        <taxon>Bacillati</taxon>
        <taxon>Bacillota</taxon>
        <taxon>Clostridia</taxon>
        <taxon>Peptostreptococcales</taxon>
        <taxon>Anaerovoracaceae</taxon>
        <taxon>Sinanaerobacter</taxon>
    </lineage>
</organism>
<evidence type="ECO:0000256" key="2">
    <source>
        <dbReference type="ARBA" id="ARBA00022777"/>
    </source>
</evidence>
<keyword evidence="5" id="KW-1185">Reference proteome</keyword>
<name>A0A8J8AZT3_9FIRM</name>
<proteinExistence type="predicted"/>
<comment type="caution">
    <text evidence="4">The sequence shown here is derived from an EMBL/GenBank/DDBJ whole genome shotgun (WGS) entry which is preliminary data.</text>
</comment>
<sequence>MENTIVSMGKICIDLIYSEVERLPKLGEEIFSKGFSMELGGGPTATITTLHRLGVPSKLGVFLGKGRFSQFAQEKLNEYGVNYVDLYQGEELEPLIITSVISTPEDRSFVSYQPQNNDLKHFFASESQVYELYKGCRIAYITLGYDDVWKRLKKEGSILVMDSFWHDDLNFDWYKDIFPYVDYFTPNEQEAPKITGAKTPEEALDILAEYLPSPIVKLSSNGCIMKENGKTLHIKAADQFEKIDSTGAGDAFLAGFLYGIYKGYDTKASVALGNITGGNCVSQIGCLTAQINEEQLLDYYKKYNQE</sequence>
<dbReference type="EMBL" id="JAGSND010000001">
    <property type="protein sequence ID" value="MBR0596514.1"/>
    <property type="molecule type" value="Genomic_DNA"/>
</dbReference>
<protein>
    <submittedName>
        <fullName evidence="4">Carbohydrate kinase family protein</fullName>
    </submittedName>
</protein>
<dbReference type="SUPFAM" id="SSF53613">
    <property type="entry name" value="Ribokinase-like"/>
    <property type="match status" value="1"/>
</dbReference>
<evidence type="ECO:0000313" key="4">
    <source>
        <dbReference type="EMBL" id="MBR0596514.1"/>
    </source>
</evidence>
<dbReference type="Proteomes" id="UP000675664">
    <property type="component" value="Unassembled WGS sequence"/>
</dbReference>
<dbReference type="RefSeq" id="WP_227016640.1">
    <property type="nucleotide sequence ID" value="NZ_JAGSND010000001.1"/>
</dbReference>
<evidence type="ECO:0000256" key="1">
    <source>
        <dbReference type="ARBA" id="ARBA00022679"/>
    </source>
</evidence>
<accession>A0A8J8AZT3</accession>
<dbReference type="InterPro" id="IPR029056">
    <property type="entry name" value="Ribokinase-like"/>
</dbReference>
<dbReference type="PROSITE" id="PS00584">
    <property type="entry name" value="PFKB_KINASES_2"/>
    <property type="match status" value="1"/>
</dbReference>
<dbReference type="Pfam" id="PF00294">
    <property type="entry name" value="PfkB"/>
    <property type="match status" value="1"/>
</dbReference>